<name>A0A0F9DWG9_9ZZZZ</name>
<dbReference type="EMBL" id="LAZR01027315">
    <property type="protein sequence ID" value="KKL66089.1"/>
    <property type="molecule type" value="Genomic_DNA"/>
</dbReference>
<comment type="caution">
    <text evidence="1">The sequence shown here is derived from an EMBL/GenBank/DDBJ whole genome shotgun (WGS) entry which is preliminary data.</text>
</comment>
<proteinExistence type="predicted"/>
<organism evidence="1">
    <name type="scientific">marine sediment metagenome</name>
    <dbReference type="NCBI Taxonomy" id="412755"/>
    <lineage>
        <taxon>unclassified sequences</taxon>
        <taxon>metagenomes</taxon>
        <taxon>ecological metagenomes</taxon>
    </lineage>
</organism>
<dbReference type="AlphaFoldDB" id="A0A0F9DWG9"/>
<sequence>QIGKRIMTTELYKKVYDLMHDLEQHGHPCECLDCEEKWDDFRQIREEVLSQHKEKCDTLQEYLDKVSLIRERGNPHHADRQAEDRPENLLIADVLEFLLDNVEWQDRPEHGMTATD</sequence>
<feature type="non-terminal residue" evidence="1">
    <location>
        <position position="1"/>
    </location>
</feature>
<gene>
    <name evidence="1" type="ORF">LCGC14_2148490</name>
</gene>
<reference evidence="1" key="1">
    <citation type="journal article" date="2015" name="Nature">
        <title>Complex archaea that bridge the gap between prokaryotes and eukaryotes.</title>
        <authorList>
            <person name="Spang A."/>
            <person name="Saw J.H."/>
            <person name="Jorgensen S.L."/>
            <person name="Zaremba-Niedzwiedzka K."/>
            <person name="Martijn J."/>
            <person name="Lind A.E."/>
            <person name="van Eijk R."/>
            <person name="Schleper C."/>
            <person name="Guy L."/>
            <person name="Ettema T.J."/>
        </authorList>
    </citation>
    <scope>NUCLEOTIDE SEQUENCE</scope>
</reference>
<accession>A0A0F9DWG9</accession>
<protein>
    <submittedName>
        <fullName evidence="1">Uncharacterized protein</fullName>
    </submittedName>
</protein>
<evidence type="ECO:0000313" key="1">
    <source>
        <dbReference type="EMBL" id="KKL66089.1"/>
    </source>
</evidence>